<dbReference type="PANTHER" id="PTHR47654">
    <property type="entry name" value="ZN(II)2CYS6 TRANSCRIPTION FACTOR (EUROFUNG)-RELATED"/>
    <property type="match status" value="1"/>
</dbReference>
<dbReference type="InterPro" id="IPR036864">
    <property type="entry name" value="Zn2-C6_fun-type_DNA-bd_sf"/>
</dbReference>
<dbReference type="GO" id="GO:0008270">
    <property type="term" value="F:zinc ion binding"/>
    <property type="evidence" value="ECO:0007669"/>
    <property type="project" value="InterPro"/>
</dbReference>
<dbReference type="PANTHER" id="PTHR47654:SF5">
    <property type="entry name" value="TRANSCRIPTION FACTOR DOMAIN-CONTAINING PROTEIN"/>
    <property type="match status" value="1"/>
</dbReference>
<dbReference type="SUPFAM" id="SSF57701">
    <property type="entry name" value="Zn2/Cys6 DNA-binding domain"/>
    <property type="match status" value="1"/>
</dbReference>
<evidence type="ECO:0000259" key="2">
    <source>
        <dbReference type="PROSITE" id="PS50048"/>
    </source>
</evidence>
<dbReference type="SMART" id="SM00066">
    <property type="entry name" value="GAL4"/>
    <property type="match status" value="1"/>
</dbReference>
<evidence type="ECO:0000256" key="1">
    <source>
        <dbReference type="ARBA" id="ARBA00023242"/>
    </source>
</evidence>
<sequence length="130" mass="14606">MSSTQISSSRLDTSESSKVTISSLLRNEDLPHEPTKGARCRVNRACVYCRAQKVKCDGARPKCTRCIANEAGCVYAPSRKEKLKSITKRNQEMILLLRELRGHVSADDAQKIEELLADVYSTGQPWRLDH</sequence>
<organism evidence="3 4">
    <name type="scientific">Corynespora cassiicola Philippines</name>
    <dbReference type="NCBI Taxonomy" id="1448308"/>
    <lineage>
        <taxon>Eukaryota</taxon>
        <taxon>Fungi</taxon>
        <taxon>Dikarya</taxon>
        <taxon>Ascomycota</taxon>
        <taxon>Pezizomycotina</taxon>
        <taxon>Dothideomycetes</taxon>
        <taxon>Pleosporomycetidae</taxon>
        <taxon>Pleosporales</taxon>
        <taxon>Corynesporascaceae</taxon>
        <taxon>Corynespora</taxon>
    </lineage>
</organism>
<dbReference type="PROSITE" id="PS50048">
    <property type="entry name" value="ZN2_CY6_FUNGAL_2"/>
    <property type="match status" value="1"/>
</dbReference>
<reference evidence="3 4" key="1">
    <citation type="journal article" date="2018" name="Front. Microbiol.">
        <title>Genome-Wide Analysis of Corynespora cassiicola Leaf Fall Disease Putative Effectors.</title>
        <authorList>
            <person name="Lopez D."/>
            <person name="Ribeiro S."/>
            <person name="Label P."/>
            <person name="Fumanal B."/>
            <person name="Venisse J.S."/>
            <person name="Kohler A."/>
            <person name="de Oliveira R.R."/>
            <person name="Labutti K."/>
            <person name="Lipzen A."/>
            <person name="Lail K."/>
            <person name="Bauer D."/>
            <person name="Ohm R.A."/>
            <person name="Barry K.W."/>
            <person name="Spatafora J."/>
            <person name="Grigoriev I.V."/>
            <person name="Martin F.M."/>
            <person name="Pujade-Renaud V."/>
        </authorList>
    </citation>
    <scope>NUCLEOTIDE SEQUENCE [LARGE SCALE GENOMIC DNA]</scope>
    <source>
        <strain evidence="3 4">Philippines</strain>
    </source>
</reference>
<feature type="domain" description="Zn(2)-C6 fungal-type" evidence="2">
    <location>
        <begin position="45"/>
        <end position="75"/>
    </location>
</feature>
<accession>A0A2T2NBE4</accession>
<dbReference type="InterPro" id="IPR053230">
    <property type="entry name" value="Trans_reg_galc"/>
</dbReference>
<dbReference type="CDD" id="cd00067">
    <property type="entry name" value="GAL4"/>
    <property type="match status" value="1"/>
</dbReference>
<name>A0A2T2NBE4_CORCC</name>
<evidence type="ECO:0000313" key="4">
    <source>
        <dbReference type="Proteomes" id="UP000240883"/>
    </source>
</evidence>
<keyword evidence="1" id="KW-0539">Nucleus</keyword>
<dbReference type="GO" id="GO:0000981">
    <property type="term" value="F:DNA-binding transcription factor activity, RNA polymerase II-specific"/>
    <property type="evidence" value="ECO:0007669"/>
    <property type="project" value="InterPro"/>
</dbReference>
<gene>
    <name evidence="3" type="ORF">BS50DRAFT_128707</name>
</gene>
<dbReference type="Pfam" id="PF00172">
    <property type="entry name" value="Zn_clus"/>
    <property type="match status" value="1"/>
</dbReference>
<evidence type="ECO:0000313" key="3">
    <source>
        <dbReference type="EMBL" id="PSN62765.1"/>
    </source>
</evidence>
<dbReference type="OrthoDB" id="10261408at2759"/>
<dbReference type="PROSITE" id="PS00463">
    <property type="entry name" value="ZN2_CY6_FUNGAL_1"/>
    <property type="match status" value="1"/>
</dbReference>
<dbReference type="EMBL" id="KZ678141">
    <property type="protein sequence ID" value="PSN62765.1"/>
    <property type="molecule type" value="Genomic_DNA"/>
</dbReference>
<protein>
    <recommendedName>
        <fullName evidence="2">Zn(2)-C6 fungal-type domain-containing protein</fullName>
    </recommendedName>
</protein>
<keyword evidence="4" id="KW-1185">Reference proteome</keyword>
<proteinExistence type="predicted"/>
<dbReference type="Proteomes" id="UP000240883">
    <property type="component" value="Unassembled WGS sequence"/>
</dbReference>
<dbReference type="AlphaFoldDB" id="A0A2T2NBE4"/>
<dbReference type="InterPro" id="IPR001138">
    <property type="entry name" value="Zn2Cys6_DnaBD"/>
</dbReference>
<dbReference type="Gene3D" id="4.10.240.10">
    <property type="entry name" value="Zn(2)-C6 fungal-type DNA-binding domain"/>
    <property type="match status" value="1"/>
</dbReference>